<comment type="caution">
    <text evidence="1">The sequence shown here is derived from an EMBL/GenBank/DDBJ whole genome shotgun (WGS) entry which is preliminary data.</text>
</comment>
<protein>
    <submittedName>
        <fullName evidence="1">Uncharacterized protein</fullName>
    </submittedName>
</protein>
<gene>
    <name evidence="1" type="ORF">D9756_006913</name>
</gene>
<dbReference type="AlphaFoldDB" id="A0A8H5D865"/>
<evidence type="ECO:0000313" key="1">
    <source>
        <dbReference type="EMBL" id="KAF5354007.1"/>
    </source>
</evidence>
<proteinExistence type="predicted"/>
<sequence>MGADMCFHLRYHFIHMSMLHIRCFVHCDQLNRDPSFLPTVNTGYFGPPCFYTASALVLEVAFSFKDATYAALEHCRE</sequence>
<organism evidence="1 2">
    <name type="scientific">Leucocoprinus leucothites</name>
    <dbReference type="NCBI Taxonomy" id="201217"/>
    <lineage>
        <taxon>Eukaryota</taxon>
        <taxon>Fungi</taxon>
        <taxon>Dikarya</taxon>
        <taxon>Basidiomycota</taxon>
        <taxon>Agaricomycotina</taxon>
        <taxon>Agaricomycetes</taxon>
        <taxon>Agaricomycetidae</taxon>
        <taxon>Agaricales</taxon>
        <taxon>Agaricineae</taxon>
        <taxon>Agaricaceae</taxon>
        <taxon>Leucocoprinus</taxon>
    </lineage>
</organism>
<accession>A0A8H5D865</accession>
<name>A0A8H5D865_9AGAR</name>
<dbReference type="EMBL" id="JAACJO010000009">
    <property type="protein sequence ID" value="KAF5354007.1"/>
    <property type="molecule type" value="Genomic_DNA"/>
</dbReference>
<evidence type="ECO:0000313" key="2">
    <source>
        <dbReference type="Proteomes" id="UP000559027"/>
    </source>
</evidence>
<dbReference type="Proteomes" id="UP000559027">
    <property type="component" value="Unassembled WGS sequence"/>
</dbReference>
<reference evidence="1 2" key="1">
    <citation type="journal article" date="2020" name="ISME J.">
        <title>Uncovering the hidden diversity of litter-decomposition mechanisms in mushroom-forming fungi.</title>
        <authorList>
            <person name="Floudas D."/>
            <person name="Bentzer J."/>
            <person name="Ahren D."/>
            <person name="Johansson T."/>
            <person name="Persson P."/>
            <person name="Tunlid A."/>
        </authorList>
    </citation>
    <scope>NUCLEOTIDE SEQUENCE [LARGE SCALE GENOMIC DNA]</scope>
    <source>
        <strain evidence="1 2">CBS 146.42</strain>
    </source>
</reference>
<keyword evidence="2" id="KW-1185">Reference proteome</keyword>